<evidence type="ECO:0008006" key="5">
    <source>
        <dbReference type="Google" id="ProtNLM"/>
    </source>
</evidence>
<organism evidence="1 3">
    <name type="scientific">Legionella feeleii</name>
    <dbReference type="NCBI Taxonomy" id="453"/>
    <lineage>
        <taxon>Bacteria</taxon>
        <taxon>Pseudomonadati</taxon>
        <taxon>Pseudomonadota</taxon>
        <taxon>Gammaproteobacteria</taxon>
        <taxon>Legionellales</taxon>
        <taxon>Legionellaceae</taxon>
        <taxon>Legionella</taxon>
    </lineage>
</organism>
<name>A0A0W0U0R9_9GAMM</name>
<dbReference type="PATRIC" id="fig|453.4.peg.1178"/>
<dbReference type="EMBL" id="LNYB01000031">
    <property type="protein sequence ID" value="KTD01493.1"/>
    <property type="molecule type" value="Genomic_DNA"/>
</dbReference>
<proteinExistence type="predicted"/>
<dbReference type="Pfam" id="PF13557">
    <property type="entry name" value="Phenol_MetA_deg"/>
    <property type="match status" value="1"/>
</dbReference>
<dbReference type="EMBL" id="UASS01000018">
    <property type="protein sequence ID" value="SPX61304.1"/>
    <property type="molecule type" value="Genomic_DNA"/>
</dbReference>
<evidence type="ECO:0000313" key="3">
    <source>
        <dbReference type="Proteomes" id="UP000054698"/>
    </source>
</evidence>
<reference evidence="1 3" key="1">
    <citation type="submission" date="2015-11" db="EMBL/GenBank/DDBJ databases">
        <title>Genomic analysis of 38 Legionella species identifies large and diverse effector repertoires.</title>
        <authorList>
            <person name="Burstein D."/>
            <person name="Amaro F."/>
            <person name="Zusman T."/>
            <person name="Lifshitz Z."/>
            <person name="Cohen O."/>
            <person name="Gilbert J.A."/>
            <person name="Pupko T."/>
            <person name="Shuman H.A."/>
            <person name="Segal G."/>
        </authorList>
    </citation>
    <scope>NUCLEOTIDE SEQUENCE [LARGE SCALE GENOMIC DNA]</scope>
    <source>
        <strain evidence="1 3">WO-44C</strain>
    </source>
</reference>
<dbReference type="AlphaFoldDB" id="A0A0W0U0R9"/>
<dbReference type="RefSeq" id="WP_058444693.1">
    <property type="nucleotide sequence ID" value="NZ_CAAAHT010000008.1"/>
</dbReference>
<dbReference type="STRING" id="453.Lfee_1097"/>
<evidence type="ECO:0000313" key="2">
    <source>
        <dbReference type="EMBL" id="SPX61304.1"/>
    </source>
</evidence>
<sequence>MRAYRTFQQASSAKPGSQPLVKKLAYAFIGLGSFYFNNLYAIPSQAATLNYSSGVGTPVTTTTADSLEKGRWSFSGRSEYYRLNPLSDQALLDDPISESQLALLVNYFMINYGVTDNLTMGATLPYTRNYQLRTAFPDEEGFFSQVVNLGDVSGIADANLFAFWHVLDDNKFPLSTALVFGVNAPTGRTNAMTSYGVPFAAADQPGSGSWNPFAGLIISKKLGDFSLSADCIYTHTTQGIQETLLGKIVDYNIAVVYPLVTQNNKEKKLNYSIDGIVELNGEYLTQDKIAGINDPNTGGNSLFLSPGFRINLGDSVSFYFSAGFPVTETLHGTQVKSKYGIIGGIDLIL</sequence>
<evidence type="ECO:0000313" key="1">
    <source>
        <dbReference type="EMBL" id="KTD01493.1"/>
    </source>
</evidence>
<keyword evidence="3" id="KW-1185">Reference proteome</keyword>
<dbReference type="Proteomes" id="UP000251942">
    <property type="component" value="Unassembled WGS sequence"/>
</dbReference>
<dbReference type="OrthoDB" id="5562536at2"/>
<evidence type="ECO:0000313" key="4">
    <source>
        <dbReference type="Proteomes" id="UP000251942"/>
    </source>
</evidence>
<reference evidence="2 4" key="2">
    <citation type="submission" date="2018-06" db="EMBL/GenBank/DDBJ databases">
        <authorList>
            <consortium name="Pathogen Informatics"/>
            <person name="Doyle S."/>
        </authorList>
    </citation>
    <scope>NUCLEOTIDE SEQUENCE [LARGE SCALE GENOMIC DNA]</scope>
    <source>
        <strain evidence="2 4">NCTC12022</strain>
    </source>
</reference>
<gene>
    <name evidence="1" type="ORF">Lfee_1097</name>
    <name evidence="2" type="ORF">NCTC12022_02044</name>
</gene>
<dbReference type="InterPro" id="IPR025737">
    <property type="entry name" value="FApF"/>
</dbReference>
<accession>A0A0W0U0R9</accession>
<protein>
    <recommendedName>
        <fullName evidence="5">Transporter</fullName>
    </recommendedName>
</protein>
<dbReference type="Proteomes" id="UP000054698">
    <property type="component" value="Unassembled WGS sequence"/>
</dbReference>